<proteinExistence type="predicted"/>
<reference evidence="3" key="1">
    <citation type="journal article" date="2019" name="Int. J. Syst. Evol. Microbiol.">
        <title>The Global Catalogue of Microorganisms (GCM) 10K type strain sequencing project: providing services to taxonomists for standard genome sequencing and annotation.</title>
        <authorList>
            <consortium name="The Broad Institute Genomics Platform"/>
            <consortium name="The Broad Institute Genome Sequencing Center for Infectious Disease"/>
            <person name="Wu L."/>
            <person name="Ma J."/>
        </authorList>
    </citation>
    <scope>NUCLEOTIDE SEQUENCE [LARGE SCALE GENOMIC DNA]</scope>
    <source>
        <strain evidence="3">CECT 7184</strain>
    </source>
</reference>
<accession>A0ABT8CZW5</accession>
<keyword evidence="3" id="KW-1185">Reference proteome</keyword>
<comment type="caution">
    <text evidence="2">The sequence shown here is derived from an EMBL/GenBank/DDBJ whole genome shotgun (WGS) entry which is preliminary data.</text>
</comment>
<feature type="domain" description="Bacterial bifunctional deaminase-reductase C-terminal" evidence="1">
    <location>
        <begin position="6"/>
        <end position="48"/>
    </location>
</feature>
<dbReference type="InterPro" id="IPR002734">
    <property type="entry name" value="RibDG_C"/>
</dbReference>
<name>A0ABT8CZW5_9FLAO</name>
<feature type="non-terminal residue" evidence="2">
    <location>
        <position position="1"/>
    </location>
</feature>
<dbReference type="RefSeq" id="WP_290365270.1">
    <property type="nucleotide sequence ID" value="NZ_JAUFQU010000064.1"/>
</dbReference>
<protein>
    <submittedName>
        <fullName evidence="2">Dihydrofolate reductase family protein</fullName>
    </submittedName>
</protein>
<evidence type="ECO:0000313" key="3">
    <source>
        <dbReference type="Proteomes" id="UP001242368"/>
    </source>
</evidence>
<evidence type="ECO:0000259" key="1">
    <source>
        <dbReference type="Pfam" id="PF01872"/>
    </source>
</evidence>
<evidence type="ECO:0000313" key="2">
    <source>
        <dbReference type="EMBL" id="MDN3709862.1"/>
    </source>
</evidence>
<dbReference type="Gene3D" id="3.40.430.10">
    <property type="entry name" value="Dihydrofolate Reductase, subunit A"/>
    <property type="match status" value="1"/>
</dbReference>
<gene>
    <name evidence="2" type="ORF">QW060_23310</name>
</gene>
<dbReference type="Proteomes" id="UP001242368">
    <property type="component" value="Unassembled WGS sequence"/>
</dbReference>
<dbReference type="Pfam" id="PF01872">
    <property type="entry name" value="RibD_C"/>
    <property type="match status" value="1"/>
</dbReference>
<dbReference type="SUPFAM" id="SSF53597">
    <property type="entry name" value="Dihydrofolate reductase-like"/>
    <property type="match status" value="1"/>
</dbReference>
<sequence length="78" mass="8921">FETAVIPQIMDICYKRQIQSIIIEGGLQTLQAFIQANIWDEARIFESNIVLNNGIKAPLIRTYKSRTVESVAEDRLLL</sequence>
<dbReference type="InterPro" id="IPR024072">
    <property type="entry name" value="DHFR-like_dom_sf"/>
</dbReference>
<organism evidence="2 3">
    <name type="scientific">Paenimyroides ceti</name>
    <dbReference type="NCBI Taxonomy" id="395087"/>
    <lineage>
        <taxon>Bacteria</taxon>
        <taxon>Pseudomonadati</taxon>
        <taxon>Bacteroidota</taxon>
        <taxon>Flavobacteriia</taxon>
        <taxon>Flavobacteriales</taxon>
        <taxon>Flavobacteriaceae</taxon>
        <taxon>Paenimyroides</taxon>
    </lineage>
</organism>
<dbReference type="EMBL" id="JAUFQU010000064">
    <property type="protein sequence ID" value="MDN3709862.1"/>
    <property type="molecule type" value="Genomic_DNA"/>
</dbReference>